<protein>
    <submittedName>
        <fullName evidence="1">DNA polymerase kappa</fullName>
    </submittedName>
</protein>
<organism evidence="1">
    <name type="scientific">Ovis aries</name>
    <name type="common">Sheep</name>
    <dbReference type="NCBI Taxonomy" id="9940"/>
    <lineage>
        <taxon>Eukaryota</taxon>
        <taxon>Metazoa</taxon>
        <taxon>Chordata</taxon>
        <taxon>Craniata</taxon>
        <taxon>Vertebrata</taxon>
        <taxon>Euteleostomi</taxon>
        <taxon>Mammalia</taxon>
        <taxon>Eutheria</taxon>
        <taxon>Laurasiatheria</taxon>
        <taxon>Artiodactyla</taxon>
        <taxon>Ruminantia</taxon>
        <taxon>Pecora</taxon>
        <taxon>Bovidae</taxon>
        <taxon>Caprinae</taxon>
        <taxon>Ovis</taxon>
    </lineage>
</organism>
<proteinExistence type="predicted"/>
<evidence type="ECO:0000313" key="1">
    <source>
        <dbReference type="Ensembl" id="ENSOARP00020063794.1"/>
    </source>
</evidence>
<gene>
    <name evidence="1" type="primary">POLK</name>
</gene>
<accession>A0AC11EW50</accession>
<reference evidence="1" key="1">
    <citation type="submission" date="2020-11" db="EMBL/GenBank/DDBJ databases">
        <authorList>
            <person name="Davenport K.M."/>
            <person name="Bickhart D.M."/>
            <person name="Smith T.P.L."/>
            <person name="Murdoch B.M."/>
            <person name="Rosen B.D."/>
        </authorList>
    </citation>
    <scope>NUCLEOTIDE SEQUENCE [LARGE SCALE GENOMIC DNA]</scope>
    <source>
        <strain evidence="1">OAR_USU_Benz2616</strain>
    </source>
</reference>
<dbReference type="Ensembl" id="ENSOART00020045518.1">
    <property type="protein sequence ID" value="ENSOARP00020063794.1"/>
    <property type="gene ID" value="ENSOARG00020021498.2"/>
</dbReference>
<sequence>MVQLVYTMGSTKEKSDNYKDDLLLRMGLNDNKAGMEGLDKEKINKIIMEATKGSRFYGNELKKEKQVNQRIENMMQQKAQITSQQLRKAQLQVLIQLLNIVVAGRIIIGS</sequence>
<reference evidence="1" key="3">
    <citation type="submission" date="2025-09" db="UniProtKB">
        <authorList>
            <consortium name="Ensembl"/>
        </authorList>
    </citation>
    <scope>IDENTIFICATION</scope>
</reference>
<name>A0AC11EW50_SHEEP</name>
<reference evidence="1" key="2">
    <citation type="submission" date="2025-08" db="UniProtKB">
        <authorList>
            <consortium name="Ensembl"/>
        </authorList>
    </citation>
    <scope>IDENTIFICATION</scope>
</reference>